<organism evidence="6 7">
    <name type="scientific">Daphnia magna</name>
    <dbReference type="NCBI Taxonomy" id="35525"/>
    <lineage>
        <taxon>Eukaryota</taxon>
        <taxon>Metazoa</taxon>
        <taxon>Ecdysozoa</taxon>
        <taxon>Arthropoda</taxon>
        <taxon>Crustacea</taxon>
        <taxon>Branchiopoda</taxon>
        <taxon>Diplostraca</taxon>
        <taxon>Cladocera</taxon>
        <taxon>Anomopoda</taxon>
        <taxon>Daphniidae</taxon>
        <taxon>Daphnia</taxon>
    </lineage>
</organism>
<dbReference type="STRING" id="35525.A0A0P5W6G5"/>
<dbReference type="PROSITE" id="PS51665">
    <property type="entry name" value="ENKURIN"/>
    <property type="match status" value="1"/>
</dbReference>
<dbReference type="PANTHER" id="PTHR21490:SF2">
    <property type="entry name" value="ENKURIN DOMAIN-CONTAINING PROTEIN 1"/>
    <property type="match status" value="1"/>
</dbReference>
<dbReference type="Pfam" id="PF13864">
    <property type="entry name" value="Enkurin"/>
    <property type="match status" value="1"/>
</dbReference>
<protein>
    <submittedName>
        <fullName evidence="6">Putative Enkurin domain-containing protein 1</fullName>
    </submittedName>
</protein>
<dbReference type="GO" id="GO:0005929">
    <property type="term" value="C:cilium"/>
    <property type="evidence" value="ECO:0007669"/>
    <property type="project" value="UniProtKB-SubCell"/>
</dbReference>
<comment type="subcellular location">
    <subcellularLocation>
        <location evidence="1">Cell projection</location>
        <location evidence="1">Cilium</location>
    </subcellularLocation>
    <subcellularLocation>
        <location evidence="2">Cytoplasm</location>
        <location evidence="2">Cytoskeleton</location>
    </subcellularLocation>
</comment>
<keyword evidence="5" id="KW-0966">Cell projection</keyword>
<dbReference type="AlphaFoldDB" id="A0A0P5W6G5"/>
<dbReference type="Proteomes" id="UP000076858">
    <property type="component" value="Unassembled WGS sequence"/>
</dbReference>
<gene>
    <name evidence="6" type="ORF">APZ42_028947</name>
</gene>
<dbReference type="GO" id="GO:0005881">
    <property type="term" value="C:cytoplasmic microtubule"/>
    <property type="evidence" value="ECO:0007669"/>
    <property type="project" value="TreeGrafter"/>
</dbReference>
<evidence type="ECO:0000256" key="2">
    <source>
        <dbReference type="ARBA" id="ARBA00004245"/>
    </source>
</evidence>
<dbReference type="PANTHER" id="PTHR21490">
    <property type="entry name" value="ENKURIN-RELATED"/>
    <property type="match status" value="1"/>
</dbReference>
<evidence type="ECO:0000256" key="3">
    <source>
        <dbReference type="ARBA" id="ARBA00022490"/>
    </source>
</evidence>
<evidence type="ECO:0000256" key="1">
    <source>
        <dbReference type="ARBA" id="ARBA00004138"/>
    </source>
</evidence>
<name>A0A0P5W6G5_9CRUS</name>
<dbReference type="InterPro" id="IPR027012">
    <property type="entry name" value="Enkurin_dom"/>
</dbReference>
<keyword evidence="7" id="KW-1185">Reference proteome</keyword>
<dbReference type="OrthoDB" id="10264920at2759"/>
<sequence>MDTLHNAPTPKFSVAIKERHSRIKRVLAEIRREKPLGKSPLFKMSLTFPSFVWSPIIDSVYSFGTEQNLDNTKATVTASKKPLLRSYSTSSLKSTKSPEVPLIKNCSTQAVIPLKTGRKDVIRLNMLTRVANSSIIMKTQVASSQQSELATQRSHKLGAIPKYLTSRKAEWAHLEEEKLKNMPDPDCPIGHVIMPESERLETLNRLLKSQLELNEEFNCLPLSKDSLRIRQKKEDLEKQLIKVEEGIRVLSKPKVFVRLDS</sequence>
<evidence type="ECO:0000256" key="5">
    <source>
        <dbReference type="ARBA" id="ARBA00023273"/>
    </source>
</evidence>
<reference evidence="6 7" key="1">
    <citation type="submission" date="2016-03" db="EMBL/GenBank/DDBJ databases">
        <title>EvidentialGene: Evidence-directed Construction of Genes on Genomes.</title>
        <authorList>
            <person name="Gilbert D.G."/>
            <person name="Choi J.-H."/>
            <person name="Mockaitis K."/>
            <person name="Colbourne J."/>
            <person name="Pfrender M."/>
        </authorList>
    </citation>
    <scope>NUCLEOTIDE SEQUENCE [LARGE SCALE GENOMIC DNA]</scope>
    <source>
        <strain evidence="6 7">Xinb3</strain>
        <tissue evidence="6">Complete organism</tissue>
    </source>
</reference>
<evidence type="ECO:0000256" key="4">
    <source>
        <dbReference type="ARBA" id="ARBA00023212"/>
    </source>
</evidence>
<proteinExistence type="predicted"/>
<dbReference type="EMBL" id="LRGB01002485">
    <property type="protein sequence ID" value="KZS07395.1"/>
    <property type="molecule type" value="Genomic_DNA"/>
</dbReference>
<keyword evidence="3" id="KW-0963">Cytoplasm</keyword>
<evidence type="ECO:0000313" key="6">
    <source>
        <dbReference type="EMBL" id="KZS07395.1"/>
    </source>
</evidence>
<comment type="caution">
    <text evidence="6">The sequence shown here is derived from an EMBL/GenBank/DDBJ whole genome shotgun (WGS) entry which is preliminary data.</text>
</comment>
<keyword evidence="4" id="KW-0206">Cytoskeleton</keyword>
<accession>A0A0P5W6G5</accession>
<dbReference type="InterPro" id="IPR052102">
    <property type="entry name" value="Enkurin_domain-protein"/>
</dbReference>
<evidence type="ECO:0000313" key="7">
    <source>
        <dbReference type="Proteomes" id="UP000076858"/>
    </source>
</evidence>